<comment type="similarity">
    <text evidence="2">Belongs to the EMC6 family.</text>
</comment>
<dbReference type="PANTHER" id="PTHR12906:SF0">
    <property type="entry name" value="GEL COMPLEX SUBUNIT OPTI"/>
    <property type="match status" value="1"/>
</dbReference>
<keyword evidence="3" id="KW-0812">Transmembrane</keyword>
<dbReference type="OrthoDB" id="286395at2759"/>
<sequence length="126" mass="14616">MKQDTAVRKRKVEQEEEKPSVYARAFKGESEWEDKDEFLDVIYWLKQILGLLLGCVWGILPLKGFVGLLLFFAINSLIVYVYFNSFQKVDEEEYGGLGEILKEGLMTSFATFLVTWIIFYSAIHTD</sequence>
<dbReference type="AlphaFoldDB" id="A0A8J1TSV9"/>
<evidence type="ECO:0000313" key="7">
    <source>
        <dbReference type="EMBL" id="CAH1779020.1"/>
    </source>
</evidence>
<dbReference type="InterPro" id="IPR010742">
    <property type="entry name" value="RCAF1"/>
</dbReference>
<keyword evidence="5" id="KW-1133">Transmembrane helix</keyword>
<dbReference type="GO" id="GO:0005739">
    <property type="term" value="C:mitochondrion"/>
    <property type="evidence" value="ECO:0007669"/>
    <property type="project" value="GOC"/>
</dbReference>
<keyword evidence="8" id="KW-1185">Reference proteome</keyword>
<evidence type="ECO:0000256" key="3">
    <source>
        <dbReference type="ARBA" id="ARBA00022692"/>
    </source>
</evidence>
<evidence type="ECO:0000256" key="6">
    <source>
        <dbReference type="ARBA" id="ARBA00023136"/>
    </source>
</evidence>
<reference evidence="7" key="1">
    <citation type="submission" date="2022-03" db="EMBL/GenBank/DDBJ databases">
        <authorList>
            <person name="Martin C."/>
        </authorList>
    </citation>
    <scope>NUCLEOTIDE SEQUENCE</scope>
</reference>
<dbReference type="PANTHER" id="PTHR12906">
    <property type="entry name" value="PROTEIN C20ORF24 RAB5-INTERACTING PROTEIN"/>
    <property type="match status" value="1"/>
</dbReference>
<keyword evidence="6" id="KW-0472">Membrane</keyword>
<dbReference type="EMBL" id="CAIIXF020000003">
    <property type="protein sequence ID" value="CAH1779020.1"/>
    <property type="molecule type" value="Genomic_DNA"/>
</dbReference>
<gene>
    <name evidence="7" type="ORF">OFUS_LOCUS5871</name>
</gene>
<dbReference type="GO" id="GO:0005789">
    <property type="term" value="C:endoplasmic reticulum membrane"/>
    <property type="evidence" value="ECO:0007669"/>
    <property type="project" value="UniProtKB-SubCell"/>
</dbReference>
<protein>
    <submittedName>
        <fullName evidence="7">Uncharacterized protein</fullName>
    </submittedName>
</protein>
<comment type="subcellular location">
    <subcellularLocation>
        <location evidence="1">Endoplasmic reticulum membrane</location>
        <topology evidence="1">Multi-pass membrane protein</topology>
    </subcellularLocation>
</comment>
<evidence type="ECO:0000256" key="2">
    <source>
        <dbReference type="ARBA" id="ARBA00009436"/>
    </source>
</evidence>
<evidence type="ECO:0000313" key="8">
    <source>
        <dbReference type="Proteomes" id="UP000749559"/>
    </source>
</evidence>
<evidence type="ECO:0000256" key="4">
    <source>
        <dbReference type="ARBA" id="ARBA00022824"/>
    </source>
</evidence>
<evidence type="ECO:0000256" key="1">
    <source>
        <dbReference type="ARBA" id="ARBA00004477"/>
    </source>
</evidence>
<organism evidence="7 8">
    <name type="scientific">Owenia fusiformis</name>
    <name type="common">Polychaete worm</name>
    <dbReference type="NCBI Taxonomy" id="6347"/>
    <lineage>
        <taxon>Eukaryota</taxon>
        <taxon>Metazoa</taxon>
        <taxon>Spiralia</taxon>
        <taxon>Lophotrochozoa</taxon>
        <taxon>Annelida</taxon>
        <taxon>Polychaeta</taxon>
        <taxon>Sedentaria</taxon>
        <taxon>Canalipalpata</taxon>
        <taxon>Sabellida</taxon>
        <taxon>Oweniida</taxon>
        <taxon>Oweniidae</taxon>
        <taxon>Owenia</taxon>
    </lineage>
</organism>
<keyword evidence="4" id="KW-0256">Endoplasmic reticulum</keyword>
<comment type="caution">
    <text evidence="7">The sequence shown here is derived from an EMBL/GenBank/DDBJ whole genome shotgun (WGS) entry which is preliminary data.</text>
</comment>
<proteinExistence type="inferred from homology"/>
<dbReference type="GO" id="GO:0097250">
    <property type="term" value="P:mitochondrial respirasome assembly"/>
    <property type="evidence" value="ECO:0007669"/>
    <property type="project" value="InterPro"/>
</dbReference>
<evidence type="ECO:0000256" key="5">
    <source>
        <dbReference type="ARBA" id="ARBA00022989"/>
    </source>
</evidence>
<dbReference type="InterPro" id="IPR029008">
    <property type="entry name" value="EMC6-like"/>
</dbReference>
<name>A0A8J1TSV9_OWEFU</name>
<accession>A0A8J1TSV9</accession>
<dbReference type="Pfam" id="PF07019">
    <property type="entry name" value="EMC6"/>
    <property type="match status" value="1"/>
</dbReference>
<dbReference type="Proteomes" id="UP000749559">
    <property type="component" value="Unassembled WGS sequence"/>
</dbReference>